<dbReference type="Proteomes" id="UP000708208">
    <property type="component" value="Unassembled WGS sequence"/>
</dbReference>
<dbReference type="Pfam" id="PF00027">
    <property type="entry name" value="cNMP_binding"/>
    <property type="match status" value="1"/>
</dbReference>
<organism evidence="4 5">
    <name type="scientific">Allacma fusca</name>
    <dbReference type="NCBI Taxonomy" id="39272"/>
    <lineage>
        <taxon>Eukaryota</taxon>
        <taxon>Metazoa</taxon>
        <taxon>Ecdysozoa</taxon>
        <taxon>Arthropoda</taxon>
        <taxon>Hexapoda</taxon>
        <taxon>Collembola</taxon>
        <taxon>Symphypleona</taxon>
        <taxon>Sminthuridae</taxon>
        <taxon>Allacma</taxon>
    </lineage>
</organism>
<dbReference type="InterPro" id="IPR051413">
    <property type="entry name" value="K/Na_HCN_channel"/>
</dbReference>
<gene>
    <name evidence="4" type="ORF">AFUS01_LOCUS42329</name>
</gene>
<dbReference type="GO" id="GO:0098855">
    <property type="term" value="C:HCN channel complex"/>
    <property type="evidence" value="ECO:0007669"/>
    <property type="project" value="TreeGrafter"/>
</dbReference>
<dbReference type="PANTHER" id="PTHR45689">
    <property type="entry name" value="I[[H]] CHANNEL, ISOFORM E"/>
    <property type="match status" value="1"/>
</dbReference>
<feature type="transmembrane region" description="Helical" evidence="2">
    <location>
        <begin position="99"/>
        <end position="120"/>
    </location>
</feature>
<evidence type="ECO:0000256" key="1">
    <source>
        <dbReference type="SAM" id="MobiDB-lite"/>
    </source>
</evidence>
<evidence type="ECO:0000259" key="3">
    <source>
        <dbReference type="PROSITE" id="PS50042"/>
    </source>
</evidence>
<dbReference type="AlphaFoldDB" id="A0A8J2PQL7"/>
<feature type="compositionally biased region" description="Basic and acidic residues" evidence="1">
    <location>
        <begin position="68"/>
        <end position="78"/>
    </location>
</feature>
<reference evidence="4" key="1">
    <citation type="submission" date="2021-06" db="EMBL/GenBank/DDBJ databases">
        <authorList>
            <person name="Hodson N. C."/>
            <person name="Mongue J. A."/>
            <person name="Jaron S. K."/>
        </authorList>
    </citation>
    <scope>NUCLEOTIDE SEQUENCE</scope>
</reference>
<dbReference type="CDD" id="cd00038">
    <property type="entry name" value="CAP_ED"/>
    <property type="match status" value="1"/>
</dbReference>
<dbReference type="GO" id="GO:0005249">
    <property type="term" value="F:voltage-gated potassium channel activity"/>
    <property type="evidence" value="ECO:0007669"/>
    <property type="project" value="TreeGrafter"/>
</dbReference>
<dbReference type="EMBL" id="CAJVCH010566242">
    <property type="protein sequence ID" value="CAG7832650.1"/>
    <property type="molecule type" value="Genomic_DNA"/>
</dbReference>
<dbReference type="InterPro" id="IPR018488">
    <property type="entry name" value="cNMP-bd_CS"/>
</dbReference>
<accession>A0A8J2PQL7</accession>
<keyword evidence="2" id="KW-0812">Transmembrane</keyword>
<keyword evidence="2" id="KW-0472">Membrane</keyword>
<dbReference type="OrthoDB" id="421226at2759"/>
<protein>
    <recommendedName>
        <fullName evidence="3">Cyclic nucleotide-binding domain-containing protein</fullName>
    </recommendedName>
</protein>
<sequence>MSAFLDRVSFYTQSAAIKRLDCIVDWRFLGKVGNLALLDLDGGTLDWLITSGAAKLRQSLHQKRTRQRRDSTSSGKKEPFSGKNLILKFLNMASVFMRIFNLICMMLLIGHWSGCLQFLVPMLQGFPSNSWVAINELQDAFWLEQYSWALFKAMSHMLCIGYGRFPPQSLTDMWLTMLSMISGATCYALFLGHATNLIQSLDSSRRQYREKLKQVEEYMAYRKLPRNMRARITEYFEHRYQGKFFDEDAILGELSEKLREDVINYNCRSLVASVPFFAHADPDFVSEVVTKLQYEVFQPGDIIIKEGTIGTKMYFIQEGIVDIVMASGDVATSLSDGSYFGEICLLTNARRVASVRAETYCNLFSLSVEHFNTVLDQYPLMRRTMESVAAER</sequence>
<dbReference type="SMART" id="SM00100">
    <property type="entry name" value="cNMP"/>
    <property type="match status" value="1"/>
</dbReference>
<feature type="transmembrane region" description="Helical" evidence="2">
    <location>
        <begin position="174"/>
        <end position="198"/>
    </location>
</feature>
<dbReference type="GO" id="GO:0003254">
    <property type="term" value="P:regulation of membrane depolarization"/>
    <property type="evidence" value="ECO:0007669"/>
    <property type="project" value="TreeGrafter"/>
</dbReference>
<evidence type="ECO:0000313" key="5">
    <source>
        <dbReference type="Proteomes" id="UP000708208"/>
    </source>
</evidence>
<keyword evidence="2" id="KW-1133">Transmembrane helix</keyword>
<feature type="domain" description="Cyclic nucleotide-binding" evidence="3">
    <location>
        <begin position="276"/>
        <end position="392"/>
    </location>
</feature>
<dbReference type="PROSITE" id="PS50042">
    <property type="entry name" value="CNMP_BINDING_3"/>
    <property type="match status" value="1"/>
</dbReference>
<dbReference type="FunFam" id="1.10.287.70:FF:000229">
    <property type="entry name" value="Potassium/sodium hyperpolarization-activated cyclic nucleotide-gated channel 4"/>
    <property type="match status" value="1"/>
</dbReference>
<dbReference type="PANTHER" id="PTHR45689:SF5">
    <property type="entry name" value="I[[H]] CHANNEL, ISOFORM E"/>
    <property type="match status" value="1"/>
</dbReference>
<evidence type="ECO:0000313" key="4">
    <source>
        <dbReference type="EMBL" id="CAG7832650.1"/>
    </source>
</evidence>
<name>A0A8J2PQL7_9HEXA</name>
<dbReference type="InterPro" id="IPR000595">
    <property type="entry name" value="cNMP-bd_dom"/>
</dbReference>
<keyword evidence="5" id="KW-1185">Reference proteome</keyword>
<dbReference type="PROSITE" id="PS00888">
    <property type="entry name" value="CNMP_BINDING_1"/>
    <property type="match status" value="1"/>
</dbReference>
<evidence type="ECO:0000256" key="2">
    <source>
        <dbReference type="SAM" id="Phobius"/>
    </source>
</evidence>
<comment type="caution">
    <text evidence="4">The sequence shown here is derived from an EMBL/GenBank/DDBJ whole genome shotgun (WGS) entry which is preliminary data.</text>
</comment>
<dbReference type="GO" id="GO:0035725">
    <property type="term" value="P:sodium ion transmembrane transport"/>
    <property type="evidence" value="ECO:0007669"/>
    <property type="project" value="TreeGrafter"/>
</dbReference>
<proteinExistence type="predicted"/>
<feature type="region of interest" description="Disordered" evidence="1">
    <location>
        <begin position="59"/>
        <end position="78"/>
    </location>
</feature>